<feature type="binding site" evidence="10">
    <location>
        <position position="172"/>
    </location>
    <ligand>
        <name>Mg(2+)</name>
        <dbReference type="ChEBI" id="CHEBI:18420"/>
    </ligand>
</feature>
<dbReference type="GO" id="GO:0005829">
    <property type="term" value="C:cytosol"/>
    <property type="evidence" value="ECO:0007669"/>
    <property type="project" value="TreeGrafter"/>
</dbReference>
<dbReference type="NCBIfam" id="TIGR01449">
    <property type="entry name" value="PGP_bact"/>
    <property type="match status" value="1"/>
</dbReference>
<dbReference type="InterPro" id="IPR050155">
    <property type="entry name" value="HAD-like_hydrolase_sf"/>
</dbReference>
<feature type="binding site" evidence="10">
    <location>
        <position position="15"/>
    </location>
    <ligand>
        <name>Mg(2+)</name>
        <dbReference type="ChEBI" id="CHEBI:18420"/>
    </ligand>
</feature>
<gene>
    <name evidence="11" type="ORF">EDC57_1483</name>
</gene>
<dbReference type="SFLD" id="SFLDG01135">
    <property type="entry name" value="C1.5.6:_HAD__Beta-PGM__Phospha"/>
    <property type="match status" value="1"/>
</dbReference>
<dbReference type="PANTHER" id="PTHR43434:SF23">
    <property type="entry name" value="PHOSPHOGLYCOLATE PHOSPHATASE"/>
    <property type="match status" value="1"/>
</dbReference>
<organism evidence="11 12">
    <name type="scientific">Inmirania thermothiophila</name>
    <dbReference type="NCBI Taxonomy" id="1750597"/>
    <lineage>
        <taxon>Bacteria</taxon>
        <taxon>Pseudomonadati</taxon>
        <taxon>Pseudomonadota</taxon>
        <taxon>Gammaproteobacteria</taxon>
        <taxon>Chromatiales</taxon>
        <taxon>Ectothiorhodospiraceae</taxon>
        <taxon>Inmirania</taxon>
    </lineage>
</organism>
<protein>
    <recommendedName>
        <fullName evidence="5 10">Phosphoglycolate phosphatase</fullName>
        <shortName evidence="10">PGP</shortName>
        <shortName evidence="10">PGPase</shortName>
        <ecNumber evidence="5 10">3.1.3.18</ecNumber>
    </recommendedName>
</protein>
<dbReference type="Proteomes" id="UP000276634">
    <property type="component" value="Unassembled WGS sequence"/>
</dbReference>
<comment type="similarity">
    <text evidence="4 10">Belongs to the HAD-like hydrolase superfamily. CbbY/CbbZ/Gph/YieH family.</text>
</comment>
<comment type="pathway">
    <text evidence="3 10">Organic acid metabolism; glycolate biosynthesis; glycolate from 2-phosphoglycolate: step 1/1.</text>
</comment>
<evidence type="ECO:0000313" key="12">
    <source>
        <dbReference type="Proteomes" id="UP000276634"/>
    </source>
</evidence>
<accession>A0A3N1Y0B0</accession>
<dbReference type="Gene3D" id="1.10.150.240">
    <property type="entry name" value="Putative phosphatase, domain 2"/>
    <property type="match status" value="1"/>
</dbReference>
<keyword evidence="7 10" id="KW-0378">Hydrolase</keyword>
<name>A0A3N1Y0B0_9GAMM</name>
<dbReference type="PANTHER" id="PTHR43434">
    <property type="entry name" value="PHOSPHOGLYCOLATE PHOSPHATASE"/>
    <property type="match status" value="1"/>
</dbReference>
<dbReference type="GO" id="GO:0006281">
    <property type="term" value="P:DNA repair"/>
    <property type="evidence" value="ECO:0007669"/>
    <property type="project" value="TreeGrafter"/>
</dbReference>
<proteinExistence type="inferred from homology"/>
<dbReference type="InterPro" id="IPR041492">
    <property type="entry name" value="HAD_2"/>
</dbReference>
<dbReference type="NCBIfam" id="TIGR01509">
    <property type="entry name" value="HAD-SF-IA-v3"/>
    <property type="match status" value="1"/>
</dbReference>
<evidence type="ECO:0000256" key="2">
    <source>
        <dbReference type="ARBA" id="ARBA00001946"/>
    </source>
</evidence>
<dbReference type="PRINTS" id="PR00413">
    <property type="entry name" value="HADHALOGNASE"/>
</dbReference>
<dbReference type="InterPro" id="IPR006439">
    <property type="entry name" value="HAD-SF_hydro_IA"/>
</dbReference>
<evidence type="ECO:0000256" key="6">
    <source>
        <dbReference type="ARBA" id="ARBA00022723"/>
    </source>
</evidence>
<evidence type="ECO:0000256" key="10">
    <source>
        <dbReference type="HAMAP-Rule" id="MF_00495"/>
    </source>
</evidence>
<dbReference type="InterPro" id="IPR023198">
    <property type="entry name" value="PGP-like_dom2"/>
</dbReference>
<keyword evidence="12" id="KW-1185">Reference proteome</keyword>
<dbReference type="GO" id="GO:0046295">
    <property type="term" value="P:glycolate biosynthetic process"/>
    <property type="evidence" value="ECO:0007669"/>
    <property type="project" value="UniProtKB-UniRule"/>
</dbReference>
<dbReference type="GO" id="GO:0008967">
    <property type="term" value="F:phosphoglycolate phosphatase activity"/>
    <property type="evidence" value="ECO:0007669"/>
    <property type="project" value="UniProtKB-UniRule"/>
</dbReference>
<comment type="cofactor">
    <cofactor evidence="2 10">
        <name>Mg(2+)</name>
        <dbReference type="ChEBI" id="CHEBI:18420"/>
    </cofactor>
</comment>
<keyword evidence="6 10" id="KW-0479">Metal-binding</keyword>
<feature type="binding site" evidence="10">
    <location>
        <position position="13"/>
    </location>
    <ligand>
        <name>Mg(2+)</name>
        <dbReference type="ChEBI" id="CHEBI:18420"/>
    </ligand>
</feature>
<dbReference type="InterPro" id="IPR023214">
    <property type="entry name" value="HAD_sf"/>
</dbReference>
<dbReference type="Gene3D" id="3.40.50.1000">
    <property type="entry name" value="HAD superfamily/HAD-like"/>
    <property type="match status" value="1"/>
</dbReference>
<evidence type="ECO:0000256" key="9">
    <source>
        <dbReference type="ARBA" id="ARBA00023277"/>
    </source>
</evidence>
<comment type="catalytic activity">
    <reaction evidence="1 10">
        <text>2-phosphoglycolate + H2O = glycolate + phosphate</text>
        <dbReference type="Rhea" id="RHEA:14369"/>
        <dbReference type="ChEBI" id="CHEBI:15377"/>
        <dbReference type="ChEBI" id="CHEBI:29805"/>
        <dbReference type="ChEBI" id="CHEBI:43474"/>
        <dbReference type="ChEBI" id="CHEBI:58033"/>
        <dbReference type="EC" id="3.1.3.18"/>
    </reaction>
</comment>
<feature type="active site" description="Nucleophile" evidence="10">
    <location>
        <position position="13"/>
    </location>
</feature>
<dbReference type="EMBL" id="RJVI01000002">
    <property type="protein sequence ID" value="ROR32285.1"/>
    <property type="molecule type" value="Genomic_DNA"/>
</dbReference>
<dbReference type="Pfam" id="PF13419">
    <property type="entry name" value="HAD_2"/>
    <property type="match status" value="1"/>
</dbReference>
<dbReference type="NCBIfam" id="TIGR01549">
    <property type="entry name" value="HAD-SF-IA-v1"/>
    <property type="match status" value="1"/>
</dbReference>
<dbReference type="SFLD" id="SFLDS00003">
    <property type="entry name" value="Haloacid_Dehalogenase"/>
    <property type="match status" value="1"/>
</dbReference>
<dbReference type="UniPathway" id="UPA00865">
    <property type="reaction ID" value="UER00834"/>
</dbReference>
<dbReference type="RefSeq" id="WP_281272255.1">
    <property type="nucleotide sequence ID" value="NZ_RJVI01000002.1"/>
</dbReference>
<keyword evidence="8 10" id="KW-0460">Magnesium</keyword>
<evidence type="ECO:0000256" key="4">
    <source>
        <dbReference type="ARBA" id="ARBA00006171"/>
    </source>
</evidence>
<dbReference type="InterPro" id="IPR037512">
    <property type="entry name" value="PGPase_prok"/>
</dbReference>
<evidence type="ECO:0000313" key="11">
    <source>
        <dbReference type="EMBL" id="ROR32285.1"/>
    </source>
</evidence>
<dbReference type="FunFam" id="3.40.50.1000:FF:000022">
    <property type="entry name" value="Phosphoglycolate phosphatase"/>
    <property type="match status" value="1"/>
</dbReference>
<evidence type="ECO:0000256" key="7">
    <source>
        <dbReference type="ARBA" id="ARBA00022801"/>
    </source>
</evidence>
<comment type="caution">
    <text evidence="11">The sequence shown here is derived from an EMBL/GenBank/DDBJ whole genome shotgun (WGS) entry which is preliminary data.</text>
</comment>
<evidence type="ECO:0000256" key="5">
    <source>
        <dbReference type="ARBA" id="ARBA00013078"/>
    </source>
</evidence>
<dbReference type="GO" id="GO:0005975">
    <property type="term" value="P:carbohydrate metabolic process"/>
    <property type="evidence" value="ECO:0007669"/>
    <property type="project" value="InterPro"/>
</dbReference>
<evidence type="ECO:0000256" key="8">
    <source>
        <dbReference type="ARBA" id="ARBA00022842"/>
    </source>
</evidence>
<dbReference type="AlphaFoldDB" id="A0A3N1Y0B0"/>
<sequence length="232" mass="24502">MRWPRRRAAVLFDLDGTLLDTAPDMARALNRVLAEEGRPPLPFPCIRPVVSHGGMALVRLGFGIGPEDPAFERLRRRFLDHYAAGLSLETRLFPGMERVLAALEAEGIPWGVVTNKPAWLTEPLLGDLGLAGRAAVVVSGDTLAVRKPDPAPILHALARVGADPAAALYVGDAERDVAAGRAAGTTTLVALFGYLGASDRPETWGADALVDAPEAILPWCGIAPARRAAPAG</sequence>
<dbReference type="EC" id="3.1.3.18" evidence="5 10"/>
<dbReference type="HAMAP" id="MF_00495">
    <property type="entry name" value="GPH_hydrolase_bact"/>
    <property type="match status" value="1"/>
</dbReference>
<dbReference type="SUPFAM" id="SSF56784">
    <property type="entry name" value="HAD-like"/>
    <property type="match status" value="1"/>
</dbReference>
<dbReference type="GO" id="GO:0046872">
    <property type="term" value="F:metal ion binding"/>
    <property type="evidence" value="ECO:0007669"/>
    <property type="project" value="UniProtKB-KW"/>
</dbReference>
<evidence type="ECO:0000256" key="1">
    <source>
        <dbReference type="ARBA" id="ARBA00000830"/>
    </source>
</evidence>
<evidence type="ECO:0000256" key="3">
    <source>
        <dbReference type="ARBA" id="ARBA00004818"/>
    </source>
</evidence>
<keyword evidence="9 10" id="KW-0119">Carbohydrate metabolism</keyword>
<dbReference type="SFLD" id="SFLDG01129">
    <property type="entry name" value="C1.5:_HAD__Beta-PGM__Phosphata"/>
    <property type="match status" value="1"/>
</dbReference>
<comment type="function">
    <text evidence="10">Specifically catalyzes the dephosphorylation of 2-phosphoglycolate. Is involved in the dissimilation of the intracellular 2-phosphoglycolate formed during the DNA repair of 3'-phosphoglycolate ends, a major class of DNA lesions induced by oxidative stress.</text>
</comment>
<reference evidence="11 12" key="1">
    <citation type="submission" date="2018-11" db="EMBL/GenBank/DDBJ databases">
        <title>Genomic Encyclopedia of Type Strains, Phase IV (KMG-IV): sequencing the most valuable type-strain genomes for metagenomic binning, comparative biology and taxonomic classification.</title>
        <authorList>
            <person name="Goeker M."/>
        </authorList>
    </citation>
    <scope>NUCLEOTIDE SEQUENCE [LARGE SCALE GENOMIC DNA]</scope>
    <source>
        <strain evidence="11 12">DSM 100275</strain>
    </source>
</reference>
<dbReference type="InterPro" id="IPR036412">
    <property type="entry name" value="HAD-like_sf"/>
</dbReference>